<dbReference type="InterPro" id="IPR007410">
    <property type="entry name" value="LpqE-like"/>
</dbReference>
<keyword evidence="3" id="KW-1185">Reference proteome</keyword>
<dbReference type="Pfam" id="PF04314">
    <property type="entry name" value="PCuAC"/>
    <property type="match status" value="1"/>
</dbReference>
<dbReference type="EMBL" id="CP095045">
    <property type="protein sequence ID" value="UOQ58260.1"/>
    <property type="molecule type" value="Genomic_DNA"/>
</dbReference>
<dbReference type="Gene3D" id="2.60.40.1890">
    <property type="entry name" value="PCu(A)C copper chaperone"/>
    <property type="match status" value="1"/>
</dbReference>
<dbReference type="InterPro" id="IPR036182">
    <property type="entry name" value="PCuAC_sf"/>
</dbReference>
<dbReference type="InterPro" id="IPR058248">
    <property type="entry name" value="Lxx211020-like"/>
</dbReference>
<evidence type="ECO:0000313" key="3">
    <source>
        <dbReference type="Proteomes" id="UP000831786"/>
    </source>
</evidence>
<dbReference type="PANTHER" id="PTHR36302:SF1">
    <property type="entry name" value="COPPER CHAPERONE PCU(A)C"/>
    <property type="match status" value="1"/>
</dbReference>
<protein>
    <submittedName>
        <fullName evidence="2">Copper chaperone PCu(A)C</fullName>
    </submittedName>
</protein>
<dbReference type="Proteomes" id="UP000831786">
    <property type="component" value="Chromosome"/>
</dbReference>
<proteinExistence type="predicted"/>
<feature type="chain" id="PRO_5046446679" evidence="1">
    <location>
        <begin position="27"/>
        <end position="184"/>
    </location>
</feature>
<feature type="signal peptide" evidence="1">
    <location>
        <begin position="1"/>
        <end position="26"/>
    </location>
</feature>
<keyword evidence="1" id="KW-0732">Signal</keyword>
<name>A0ABY4FPP7_9MICO</name>
<evidence type="ECO:0000313" key="2">
    <source>
        <dbReference type="EMBL" id="UOQ58260.1"/>
    </source>
</evidence>
<accession>A0ABY4FPP7</accession>
<gene>
    <name evidence="2" type="ORF">MUN78_05290</name>
</gene>
<dbReference type="RefSeq" id="WP_244729293.1">
    <property type="nucleotide sequence ID" value="NZ_CP095045.1"/>
</dbReference>
<dbReference type="PANTHER" id="PTHR36302">
    <property type="entry name" value="BLR7088 PROTEIN"/>
    <property type="match status" value="1"/>
</dbReference>
<dbReference type="SUPFAM" id="SSF110087">
    <property type="entry name" value="DR1885-like metal-binding protein"/>
    <property type="match status" value="1"/>
</dbReference>
<sequence>MRAVAALAAPALAIALLAGCASPSDAPAGAAASAETSGSAAAATTAEGVALSGGWAKAGEGMTGVFGTLENTGEAPVVLERVESPAAGMIELHETVTSGSSSTMREVDGGFEIPAGGSVELAPGGDHIMFMDMPKALLAGDEVPLTLVFDDGSTLEVSVLAKDYAGAEENYESGAPGDDAHAGH</sequence>
<dbReference type="PROSITE" id="PS51257">
    <property type="entry name" value="PROKAR_LIPOPROTEIN"/>
    <property type="match status" value="1"/>
</dbReference>
<evidence type="ECO:0000256" key="1">
    <source>
        <dbReference type="SAM" id="SignalP"/>
    </source>
</evidence>
<reference evidence="2 3" key="1">
    <citation type="submission" date="2022-04" db="EMBL/GenBank/DDBJ databases">
        <title>Leucobacter sp. isolated from rhizosphere of garlic.</title>
        <authorList>
            <person name="Won M."/>
            <person name="Lee C.-M."/>
            <person name="Woen H.-Y."/>
            <person name="Kwon S.-W."/>
        </authorList>
    </citation>
    <scope>NUCLEOTIDE SEQUENCE [LARGE SCALE GENOMIC DNA]</scope>
    <source>
        <strain evidence="2 3">H21R-40</strain>
    </source>
</reference>
<organism evidence="2 3">
    <name type="scientific">Leucobacter allii</name>
    <dbReference type="NCBI Taxonomy" id="2932247"/>
    <lineage>
        <taxon>Bacteria</taxon>
        <taxon>Bacillati</taxon>
        <taxon>Actinomycetota</taxon>
        <taxon>Actinomycetes</taxon>
        <taxon>Micrococcales</taxon>
        <taxon>Microbacteriaceae</taxon>
        <taxon>Leucobacter</taxon>
    </lineage>
</organism>